<name>A0ABS2RAI1_9BACI</name>
<dbReference type="Proteomes" id="UP000823485">
    <property type="component" value="Unassembled WGS sequence"/>
</dbReference>
<evidence type="ECO:0000256" key="5">
    <source>
        <dbReference type="ARBA" id="ARBA00022490"/>
    </source>
</evidence>
<dbReference type="NCBIfam" id="TIGR00563">
    <property type="entry name" value="rsmB"/>
    <property type="match status" value="1"/>
</dbReference>
<evidence type="ECO:0000256" key="4">
    <source>
        <dbReference type="ARBA" id="ARBA00012140"/>
    </source>
</evidence>
<dbReference type="Gene3D" id="3.30.70.1170">
    <property type="entry name" value="Sun protein, domain 3"/>
    <property type="match status" value="1"/>
</dbReference>
<dbReference type="EC" id="2.1.1.176" evidence="4"/>
<evidence type="ECO:0000313" key="16">
    <source>
        <dbReference type="EMBL" id="MBM7715621.1"/>
    </source>
</evidence>
<evidence type="ECO:0000256" key="11">
    <source>
        <dbReference type="ARBA" id="ARBA00030399"/>
    </source>
</evidence>
<feature type="binding site" evidence="14">
    <location>
        <begin position="259"/>
        <end position="265"/>
    </location>
    <ligand>
        <name>S-adenosyl-L-methionine</name>
        <dbReference type="ChEBI" id="CHEBI:59789"/>
    </ligand>
</feature>
<keyword evidence="9 14" id="KW-0949">S-adenosyl-L-methionine</keyword>
<keyword evidence="5" id="KW-0963">Cytoplasm</keyword>
<dbReference type="PRINTS" id="PR02008">
    <property type="entry name" value="RCMTFAMILY"/>
</dbReference>
<dbReference type="Pfam" id="PF01029">
    <property type="entry name" value="NusB"/>
    <property type="match status" value="1"/>
</dbReference>
<feature type="binding site" evidence="14">
    <location>
        <position position="283"/>
    </location>
    <ligand>
        <name>S-adenosyl-L-methionine</name>
        <dbReference type="ChEBI" id="CHEBI:59789"/>
    </ligand>
</feature>
<feature type="binding site" evidence="14">
    <location>
        <position position="310"/>
    </location>
    <ligand>
        <name>S-adenosyl-L-methionine</name>
        <dbReference type="ChEBI" id="CHEBI:59789"/>
    </ligand>
</feature>
<dbReference type="PROSITE" id="PS51686">
    <property type="entry name" value="SAM_MT_RSMB_NOP"/>
    <property type="match status" value="1"/>
</dbReference>
<keyword evidence="10 14" id="KW-0694">RNA-binding</keyword>
<dbReference type="PANTHER" id="PTHR22807">
    <property type="entry name" value="NOP2 YEAST -RELATED NOL1/NOP2/FMU SUN DOMAIN-CONTAINING"/>
    <property type="match status" value="1"/>
</dbReference>
<dbReference type="InterPro" id="IPR029063">
    <property type="entry name" value="SAM-dependent_MTases_sf"/>
</dbReference>
<proteinExistence type="inferred from homology"/>
<evidence type="ECO:0000256" key="8">
    <source>
        <dbReference type="ARBA" id="ARBA00022679"/>
    </source>
</evidence>
<dbReference type="SUPFAM" id="SSF48013">
    <property type="entry name" value="NusB-like"/>
    <property type="match status" value="1"/>
</dbReference>
<keyword evidence="17" id="KW-1185">Reference proteome</keyword>
<dbReference type="SUPFAM" id="SSF53335">
    <property type="entry name" value="S-adenosyl-L-methionine-dependent methyltransferases"/>
    <property type="match status" value="1"/>
</dbReference>
<dbReference type="Gene3D" id="1.10.940.10">
    <property type="entry name" value="NusB-like"/>
    <property type="match status" value="1"/>
</dbReference>
<feature type="binding site" evidence="14">
    <location>
        <position position="329"/>
    </location>
    <ligand>
        <name>S-adenosyl-L-methionine</name>
        <dbReference type="ChEBI" id="CHEBI:59789"/>
    </ligand>
</feature>
<evidence type="ECO:0000256" key="1">
    <source>
        <dbReference type="ARBA" id="ARBA00002724"/>
    </source>
</evidence>
<evidence type="ECO:0000313" key="17">
    <source>
        <dbReference type="Proteomes" id="UP000823485"/>
    </source>
</evidence>
<accession>A0ABS2RAI1</accession>
<dbReference type="GO" id="GO:0008168">
    <property type="term" value="F:methyltransferase activity"/>
    <property type="evidence" value="ECO:0007669"/>
    <property type="project" value="UniProtKB-KW"/>
</dbReference>
<evidence type="ECO:0000256" key="14">
    <source>
        <dbReference type="PROSITE-ProRule" id="PRU01023"/>
    </source>
</evidence>
<dbReference type="EMBL" id="JAFBFH010000016">
    <property type="protein sequence ID" value="MBM7715621.1"/>
    <property type="molecule type" value="Genomic_DNA"/>
</dbReference>
<keyword evidence="6" id="KW-0698">rRNA processing</keyword>
<dbReference type="InterPro" id="IPR035926">
    <property type="entry name" value="NusB-like_sf"/>
</dbReference>
<comment type="catalytic activity">
    <reaction evidence="13">
        <text>cytidine(967) in 16S rRNA + S-adenosyl-L-methionine = 5-methylcytidine(967) in 16S rRNA + S-adenosyl-L-homocysteine + H(+)</text>
        <dbReference type="Rhea" id="RHEA:42748"/>
        <dbReference type="Rhea" id="RHEA-COMP:10219"/>
        <dbReference type="Rhea" id="RHEA-COMP:10220"/>
        <dbReference type="ChEBI" id="CHEBI:15378"/>
        <dbReference type="ChEBI" id="CHEBI:57856"/>
        <dbReference type="ChEBI" id="CHEBI:59789"/>
        <dbReference type="ChEBI" id="CHEBI:74483"/>
        <dbReference type="ChEBI" id="CHEBI:82748"/>
        <dbReference type="EC" id="2.1.1.176"/>
    </reaction>
</comment>
<dbReference type="Gene3D" id="3.40.50.150">
    <property type="entry name" value="Vaccinia Virus protein VP39"/>
    <property type="match status" value="1"/>
</dbReference>
<evidence type="ECO:0000256" key="3">
    <source>
        <dbReference type="ARBA" id="ARBA00007494"/>
    </source>
</evidence>
<evidence type="ECO:0000259" key="15">
    <source>
        <dbReference type="PROSITE" id="PS51686"/>
    </source>
</evidence>
<evidence type="ECO:0000256" key="7">
    <source>
        <dbReference type="ARBA" id="ARBA00022603"/>
    </source>
</evidence>
<dbReference type="InterPro" id="IPR001678">
    <property type="entry name" value="MeTrfase_RsmB-F_NOP2_dom"/>
</dbReference>
<dbReference type="RefSeq" id="WP_205179442.1">
    <property type="nucleotide sequence ID" value="NZ_JAFBFH010000016.1"/>
</dbReference>
<keyword evidence="7 14" id="KW-0489">Methyltransferase</keyword>
<feature type="domain" description="SAM-dependent MTase RsmB/NOP-type" evidence="15">
    <location>
        <begin position="170"/>
        <end position="443"/>
    </location>
</feature>
<dbReference type="CDD" id="cd02440">
    <property type="entry name" value="AdoMet_MTases"/>
    <property type="match status" value="1"/>
</dbReference>
<dbReference type="InterPro" id="IPR004573">
    <property type="entry name" value="rRNA_ssu_MeTfrase_B"/>
</dbReference>
<dbReference type="InterPro" id="IPR018314">
    <property type="entry name" value="RsmB/NOL1/NOP2-like_CS"/>
</dbReference>
<evidence type="ECO:0000256" key="12">
    <source>
        <dbReference type="ARBA" id="ARBA00031088"/>
    </source>
</evidence>
<dbReference type="InterPro" id="IPR006027">
    <property type="entry name" value="NusB_RsmB_TIM44"/>
</dbReference>
<comment type="caution">
    <text evidence="16">The sequence shown here is derived from an EMBL/GenBank/DDBJ whole genome shotgun (WGS) entry which is preliminary data.</text>
</comment>
<dbReference type="InterPro" id="IPR049560">
    <property type="entry name" value="MeTrfase_RsmB-F_NOP2_cat"/>
</dbReference>
<dbReference type="Pfam" id="PF22458">
    <property type="entry name" value="RsmF-B_ferredox"/>
    <property type="match status" value="1"/>
</dbReference>
<comment type="function">
    <text evidence="1">Specifically methylates the cytosine at position 967 (m5C967) of 16S rRNA.</text>
</comment>
<protein>
    <recommendedName>
        <fullName evidence="4">16S rRNA (cytosine(967)-C(5))-methyltransferase</fullName>
        <ecNumber evidence="4">2.1.1.176</ecNumber>
    </recommendedName>
    <alternativeName>
        <fullName evidence="11">16S rRNA m5C967 methyltransferase</fullName>
    </alternativeName>
    <alternativeName>
        <fullName evidence="12">rRNA (cytosine-C(5)-)-methyltransferase RsmB</fullName>
    </alternativeName>
</protein>
<evidence type="ECO:0000256" key="2">
    <source>
        <dbReference type="ARBA" id="ARBA00004496"/>
    </source>
</evidence>
<organism evidence="16 17">
    <name type="scientific">Siminovitchia thermophila</name>
    <dbReference type="NCBI Taxonomy" id="1245522"/>
    <lineage>
        <taxon>Bacteria</taxon>
        <taxon>Bacillati</taxon>
        <taxon>Bacillota</taxon>
        <taxon>Bacilli</taxon>
        <taxon>Bacillales</taxon>
        <taxon>Bacillaceae</taxon>
        <taxon>Siminovitchia</taxon>
    </lineage>
</organism>
<dbReference type="InterPro" id="IPR054728">
    <property type="entry name" value="RsmB-like_ferredoxin"/>
</dbReference>
<reference evidence="16 17" key="1">
    <citation type="submission" date="2021-01" db="EMBL/GenBank/DDBJ databases">
        <title>Genomic Encyclopedia of Type Strains, Phase IV (KMG-IV): sequencing the most valuable type-strain genomes for metagenomic binning, comparative biology and taxonomic classification.</title>
        <authorList>
            <person name="Goeker M."/>
        </authorList>
    </citation>
    <scope>NUCLEOTIDE SEQUENCE [LARGE SCALE GENOMIC DNA]</scope>
    <source>
        <strain evidence="16 17">DSM 105453</strain>
    </source>
</reference>
<dbReference type="Pfam" id="PF01189">
    <property type="entry name" value="Methyltr_RsmB-F"/>
    <property type="match status" value="1"/>
</dbReference>
<dbReference type="NCBIfam" id="NF011494">
    <property type="entry name" value="PRK14902.1"/>
    <property type="match status" value="1"/>
</dbReference>
<dbReference type="PANTHER" id="PTHR22807:SF53">
    <property type="entry name" value="RIBOSOMAL RNA SMALL SUBUNIT METHYLTRANSFERASE B-RELATED"/>
    <property type="match status" value="1"/>
</dbReference>
<sequence length="445" mass="50075">MKKPPKNVREVALDILEAVEKQRSYSNLLLNSFIKKYQLKGPDTALLTEMVYGTIQRKMTLDYYLEPFIKKKLENWVRNLLRLSVYQMVYLDKIPDRAVIHEAVEIAKKRGHRGIAGLVNGVLRSIQRNGIPSLDSISDPAQRLAIATSHPQWLVERWITQYGLEKTQDMCEKNLQAPVQTARVNVLKTSREHLLELLEEEGLIAEPSPIIPISVRAVKGNLAHSKYYEKGYFTIQDESSMLAAYALNLSPRQKVLDACAAPGGKAAHIAEMLENTGEVIALDLHAHKAKLITEQANRLSLQNITVQILDSRKVNEIFPEKSFDRVLVDAPCSGLGVLRRKPDIKYAKTAADIYSLKTVQADILNATAKLVKTGGVLVYSTCTVDQEENVKVAENFLIDHPDFEPYPLQLPEAISALANGYYVQIMPQDFDSDGFFISSFRKKEE</sequence>
<gene>
    <name evidence="16" type="ORF">JOC94_002610</name>
</gene>
<evidence type="ECO:0000256" key="10">
    <source>
        <dbReference type="ARBA" id="ARBA00022884"/>
    </source>
</evidence>
<dbReference type="PROSITE" id="PS01153">
    <property type="entry name" value="NOL1_NOP2_SUN"/>
    <property type="match status" value="1"/>
</dbReference>
<dbReference type="InterPro" id="IPR023267">
    <property type="entry name" value="RCMT"/>
</dbReference>
<comment type="similarity">
    <text evidence="3 14">Belongs to the class I-like SAM-binding methyltransferase superfamily. RsmB/NOP family.</text>
</comment>
<keyword evidence="8 14" id="KW-0808">Transferase</keyword>
<comment type="subcellular location">
    <subcellularLocation>
        <location evidence="2">Cytoplasm</location>
    </subcellularLocation>
</comment>
<evidence type="ECO:0000256" key="9">
    <source>
        <dbReference type="ARBA" id="ARBA00022691"/>
    </source>
</evidence>
<feature type="active site" description="Nucleophile" evidence="14">
    <location>
        <position position="382"/>
    </location>
</feature>
<evidence type="ECO:0000256" key="13">
    <source>
        <dbReference type="ARBA" id="ARBA00047283"/>
    </source>
</evidence>
<dbReference type="GO" id="GO:0032259">
    <property type="term" value="P:methylation"/>
    <property type="evidence" value="ECO:0007669"/>
    <property type="project" value="UniProtKB-KW"/>
</dbReference>
<evidence type="ECO:0000256" key="6">
    <source>
        <dbReference type="ARBA" id="ARBA00022552"/>
    </source>
</evidence>